<dbReference type="AlphaFoldDB" id="A0A396IF70"/>
<sequence>MNLYVMTIATEHSFKTRIGPVGKSVRFTYWIGYAIDSLRIGVTRPEPVTRWVFLKRRGQYF</sequence>
<dbReference type="Proteomes" id="UP000265566">
    <property type="component" value="Chromosome 4"/>
</dbReference>
<dbReference type="EMBL" id="PSQE01000004">
    <property type="protein sequence ID" value="RHN64172.1"/>
    <property type="molecule type" value="Genomic_DNA"/>
</dbReference>
<organism evidence="1">
    <name type="scientific">Medicago truncatula</name>
    <name type="common">Barrel medic</name>
    <name type="synonym">Medicago tribuloides</name>
    <dbReference type="NCBI Taxonomy" id="3880"/>
    <lineage>
        <taxon>Eukaryota</taxon>
        <taxon>Viridiplantae</taxon>
        <taxon>Streptophyta</taxon>
        <taxon>Embryophyta</taxon>
        <taxon>Tracheophyta</taxon>
        <taxon>Spermatophyta</taxon>
        <taxon>Magnoliopsida</taxon>
        <taxon>eudicotyledons</taxon>
        <taxon>Gunneridae</taxon>
        <taxon>Pentapetalae</taxon>
        <taxon>rosids</taxon>
        <taxon>fabids</taxon>
        <taxon>Fabales</taxon>
        <taxon>Fabaceae</taxon>
        <taxon>Papilionoideae</taxon>
        <taxon>50 kb inversion clade</taxon>
        <taxon>NPAAA clade</taxon>
        <taxon>Hologalegina</taxon>
        <taxon>IRL clade</taxon>
        <taxon>Trifolieae</taxon>
        <taxon>Medicago</taxon>
    </lineage>
</organism>
<proteinExistence type="predicted"/>
<gene>
    <name evidence="1" type="ORF">MtrunA17_Chr4g0066211</name>
</gene>
<protein>
    <submittedName>
        <fullName evidence="1">Uncharacterized protein</fullName>
    </submittedName>
</protein>
<name>A0A396IF70_MEDTR</name>
<reference evidence="1" key="1">
    <citation type="journal article" date="2018" name="Nat. Plants">
        <title>Whole-genome landscape of Medicago truncatula symbiotic genes.</title>
        <authorList>
            <person name="Pecrix Y."/>
            <person name="Gamas P."/>
            <person name="Carrere S."/>
        </authorList>
    </citation>
    <scope>NUCLEOTIDE SEQUENCE</scope>
    <source>
        <tissue evidence="1">Leaves</tissue>
    </source>
</reference>
<accession>A0A396IF70</accession>
<comment type="caution">
    <text evidence="1">The sequence shown here is derived from an EMBL/GenBank/DDBJ whole genome shotgun (WGS) entry which is preliminary data.</text>
</comment>
<dbReference type="Gramene" id="rna26959">
    <property type="protein sequence ID" value="RHN64172.1"/>
    <property type="gene ID" value="gene26959"/>
</dbReference>
<evidence type="ECO:0000313" key="1">
    <source>
        <dbReference type="EMBL" id="RHN64172.1"/>
    </source>
</evidence>